<dbReference type="Proteomes" id="UP000278398">
    <property type="component" value="Unassembled WGS sequence"/>
</dbReference>
<accession>A0A429YTQ3</accession>
<organism evidence="1 2">
    <name type="scientific">Aquibium carbonis</name>
    <dbReference type="NCBI Taxonomy" id="2495581"/>
    <lineage>
        <taxon>Bacteria</taxon>
        <taxon>Pseudomonadati</taxon>
        <taxon>Pseudomonadota</taxon>
        <taxon>Alphaproteobacteria</taxon>
        <taxon>Hyphomicrobiales</taxon>
        <taxon>Phyllobacteriaceae</taxon>
        <taxon>Aquibium</taxon>
    </lineage>
</organism>
<reference evidence="1 2" key="1">
    <citation type="submission" date="2018-12" db="EMBL/GenBank/DDBJ databases">
        <title>Mesorhizobium carbonis sp. nov., isolated from coal mine water.</title>
        <authorList>
            <person name="Xin W."/>
            <person name="Xu Z."/>
            <person name="Xiang F."/>
            <person name="Zhang J."/>
            <person name="Xi L."/>
            <person name="Liu J."/>
        </authorList>
    </citation>
    <scope>NUCLEOTIDE SEQUENCE [LARGE SCALE GENOMIC DNA]</scope>
    <source>
        <strain evidence="1 2">B2.3</strain>
    </source>
</reference>
<evidence type="ECO:0000313" key="2">
    <source>
        <dbReference type="Proteomes" id="UP000278398"/>
    </source>
</evidence>
<keyword evidence="2" id="KW-1185">Reference proteome</keyword>
<name>A0A429YTQ3_9HYPH</name>
<proteinExistence type="predicted"/>
<gene>
    <name evidence="1" type="ORF">EJC49_19060</name>
</gene>
<dbReference type="EMBL" id="RWKW01000075">
    <property type="protein sequence ID" value="RST84790.1"/>
    <property type="molecule type" value="Genomic_DNA"/>
</dbReference>
<evidence type="ECO:0008006" key="3">
    <source>
        <dbReference type="Google" id="ProtNLM"/>
    </source>
</evidence>
<evidence type="ECO:0000313" key="1">
    <source>
        <dbReference type="EMBL" id="RST84790.1"/>
    </source>
</evidence>
<dbReference type="OrthoDB" id="9803878at2"/>
<comment type="caution">
    <text evidence="1">The sequence shown here is derived from an EMBL/GenBank/DDBJ whole genome shotgun (WGS) entry which is preliminary data.</text>
</comment>
<protein>
    <recommendedName>
        <fullName evidence="3">Transposase</fullName>
    </recommendedName>
</protein>
<sequence>MLREGFGVARCTVERLMADLGLDGAIRGKSIRTTVPARLPSGRSIM</sequence>
<dbReference type="AlphaFoldDB" id="A0A429YTQ3"/>